<keyword evidence="2" id="KW-1185">Reference proteome</keyword>
<dbReference type="EMBL" id="JAAAID010004787">
    <property type="protein sequence ID" value="KAF9992165.1"/>
    <property type="molecule type" value="Genomic_DNA"/>
</dbReference>
<dbReference type="Proteomes" id="UP000703661">
    <property type="component" value="Unassembled WGS sequence"/>
</dbReference>
<gene>
    <name evidence="1" type="ORF">BGZ80_008672</name>
</gene>
<name>A0A9P6MCU4_9FUNG</name>
<accession>A0A9P6MCU4</accession>
<feature type="non-terminal residue" evidence="1">
    <location>
        <position position="66"/>
    </location>
</feature>
<sequence>MEAYSQGYFDLGYTTVGIKLSWDEEAQQKKIGFKKLWQHATLENWREYFEERSDNGVAIITGEASD</sequence>
<evidence type="ECO:0000313" key="1">
    <source>
        <dbReference type="EMBL" id="KAF9992165.1"/>
    </source>
</evidence>
<comment type="caution">
    <text evidence="1">The sequence shown here is derived from an EMBL/GenBank/DDBJ whole genome shotgun (WGS) entry which is preliminary data.</text>
</comment>
<protein>
    <submittedName>
        <fullName evidence="1">Uncharacterized protein</fullName>
    </submittedName>
</protein>
<proteinExistence type="predicted"/>
<evidence type="ECO:0000313" key="2">
    <source>
        <dbReference type="Proteomes" id="UP000703661"/>
    </source>
</evidence>
<reference evidence="1" key="1">
    <citation type="journal article" date="2020" name="Fungal Divers.">
        <title>Resolving the Mortierellaceae phylogeny through synthesis of multi-gene phylogenetics and phylogenomics.</title>
        <authorList>
            <person name="Vandepol N."/>
            <person name="Liber J."/>
            <person name="Desiro A."/>
            <person name="Na H."/>
            <person name="Kennedy M."/>
            <person name="Barry K."/>
            <person name="Grigoriev I.V."/>
            <person name="Miller A.N."/>
            <person name="O'Donnell K."/>
            <person name="Stajich J.E."/>
            <person name="Bonito G."/>
        </authorList>
    </citation>
    <scope>NUCLEOTIDE SEQUENCE</scope>
    <source>
        <strain evidence="1">NRRL 2769</strain>
    </source>
</reference>
<dbReference type="AlphaFoldDB" id="A0A9P6MCU4"/>
<organism evidence="1 2">
    <name type="scientific">Entomortierella chlamydospora</name>
    <dbReference type="NCBI Taxonomy" id="101097"/>
    <lineage>
        <taxon>Eukaryota</taxon>
        <taxon>Fungi</taxon>
        <taxon>Fungi incertae sedis</taxon>
        <taxon>Mucoromycota</taxon>
        <taxon>Mortierellomycotina</taxon>
        <taxon>Mortierellomycetes</taxon>
        <taxon>Mortierellales</taxon>
        <taxon>Mortierellaceae</taxon>
        <taxon>Entomortierella</taxon>
    </lineage>
</organism>